<dbReference type="EMBL" id="JYDR01003116">
    <property type="protein sequence ID" value="KRY61779.1"/>
    <property type="molecule type" value="Genomic_DNA"/>
</dbReference>
<protein>
    <submittedName>
        <fullName evidence="1">Uncharacterized protein</fullName>
    </submittedName>
</protein>
<reference evidence="1 2" key="1">
    <citation type="submission" date="2015-01" db="EMBL/GenBank/DDBJ databases">
        <title>Evolution of Trichinella species and genotypes.</title>
        <authorList>
            <person name="Korhonen P.K."/>
            <person name="Edoardo P."/>
            <person name="Giuseppe L.R."/>
            <person name="Gasser R.B."/>
        </authorList>
    </citation>
    <scope>NUCLEOTIDE SEQUENCE [LARGE SCALE GENOMIC DNA]</scope>
    <source>
        <strain evidence="1">ISS13</strain>
    </source>
</reference>
<dbReference type="Proteomes" id="UP000054632">
    <property type="component" value="Unassembled WGS sequence"/>
</dbReference>
<accession>A0A0V1DLF2</accession>
<evidence type="ECO:0000313" key="1">
    <source>
        <dbReference type="EMBL" id="KRY61779.1"/>
    </source>
</evidence>
<name>A0A0V1DLF2_TRIPS</name>
<evidence type="ECO:0000313" key="2">
    <source>
        <dbReference type="Proteomes" id="UP000054632"/>
    </source>
</evidence>
<sequence>MFAPYNNLVYCAVLKYILLRSKFLLISNKCKDL</sequence>
<dbReference type="AlphaFoldDB" id="A0A0V1DLF2"/>
<comment type="caution">
    <text evidence="1">The sequence shown here is derived from an EMBL/GenBank/DDBJ whole genome shotgun (WGS) entry which is preliminary data.</text>
</comment>
<organism evidence="1 2">
    <name type="scientific">Trichinella pseudospiralis</name>
    <name type="common">Parasitic roundworm</name>
    <dbReference type="NCBI Taxonomy" id="6337"/>
    <lineage>
        <taxon>Eukaryota</taxon>
        <taxon>Metazoa</taxon>
        <taxon>Ecdysozoa</taxon>
        <taxon>Nematoda</taxon>
        <taxon>Enoplea</taxon>
        <taxon>Dorylaimia</taxon>
        <taxon>Trichinellida</taxon>
        <taxon>Trichinellidae</taxon>
        <taxon>Trichinella</taxon>
    </lineage>
</organism>
<proteinExistence type="predicted"/>
<gene>
    <name evidence="1" type="ORF">T4A_1413</name>
</gene>